<evidence type="ECO:0000259" key="10">
    <source>
        <dbReference type="PROSITE" id="PS50137"/>
    </source>
</evidence>
<dbReference type="GO" id="GO:0005840">
    <property type="term" value="C:ribosome"/>
    <property type="evidence" value="ECO:0007669"/>
    <property type="project" value="UniProtKB-KW"/>
</dbReference>
<evidence type="ECO:0000313" key="12">
    <source>
        <dbReference type="Proteomes" id="UP001353858"/>
    </source>
</evidence>
<name>A0AAN7SQL8_9COLE</name>
<dbReference type="GO" id="GO:0006396">
    <property type="term" value="P:RNA processing"/>
    <property type="evidence" value="ECO:0007669"/>
    <property type="project" value="InterPro"/>
</dbReference>
<evidence type="ECO:0000256" key="6">
    <source>
        <dbReference type="ARBA" id="ARBA00023274"/>
    </source>
</evidence>
<dbReference type="Gene3D" id="3.30.160.20">
    <property type="match status" value="1"/>
</dbReference>
<dbReference type="AlphaFoldDB" id="A0AAN7SQL8"/>
<feature type="domain" description="DRBM" evidence="10">
    <location>
        <begin position="222"/>
        <end position="292"/>
    </location>
</feature>
<dbReference type="SUPFAM" id="SSF54768">
    <property type="entry name" value="dsRNA-binding domain-like"/>
    <property type="match status" value="1"/>
</dbReference>
<organism evidence="11 12">
    <name type="scientific">Aquatica leii</name>
    <dbReference type="NCBI Taxonomy" id="1421715"/>
    <lineage>
        <taxon>Eukaryota</taxon>
        <taxon>Metazoa</taxon>
        <taxon>Ecdysozoa</taxon>
        <taxon>Arthropoda</taxon>
        <taxon>Hexapoda</taxon>
        <taxon>Insecta</taxon>
        <taxon>Pterygota</taxon>
        <taxon>Neoptera</taxon>
        <taxon>Endopterygota</taxon>
        <taxon>Coleoptera</taxon>
        <taxon>Polyphaga</taxon>
        <taxon>Elateriformia</taxon>
        <taxon>Elateroidea</taxon>
        <taxon>Lampyridae</taxon>
        <taxon>Luciolinae</taxon>
        <taxon>Aquatica</taxon>
    </lineage>
</organism>
<dbReference type="InterPro" id="IPR055189">
    <property type="entry name" value="RM44_endonuclase"/>
</dbReference>
<evidence type="ECO:0000256" key="3">
    <source>
        <dbReference type="ARBA" id="ARBA00022946"/>
    </source>
</evidence>
<keyword evidence="6" id="KW-0687">Ribonucleoprotein</keyword>
<dbReference type="GO" id="GO:0005739">
    <property type="term" value="C:mitochondrion"/>
    <property type="evidence" value="ECO:0007669"/>
    <property type="project" value="UniProtKB-SubCell"/>
</dbReference>
<evidence type="ECO:0000313" key="11">
    <source>
        <dbReference type="EMBL" id="KAK4878520.1"/>
    </source>
</evidence>
<keyword evidence="4" id="KW-0689">Ribosomal protein</keyword>
<keyword evidence="12" id="KW-1185">Reference proteome</keyword>
<dbReference type="PROSITE" id="PS50137">
    <property type="entry name" value="DS_RBD"/>
    <property type="match status" value="1"/>
</dbReference>
<reference evidence="12" key="1">
    <citation type="submission" date="2023-01" db="EMBL/GenBank/DDBJ databases">
        <title>Key to firefly adult light organ development and bioluminescence: homeobox transcription factors regulate luciferase expression and transportation to peroxisome.</title>
        <authorList>
            <person name="Fu X."/>
        </authorList>
    </citation>
    <scope>NUCLEOTIDE SEQUENCE [LARGE SCALE GENOMIC DNA]</scope>
</reference>
<dbReference type="EMBL" id="JARPUR010000004">
    <property type="protein sequence ID" value="KAK4878520.1"/>
    <property type="molecule type" value="Genomic_DNA"/>
</dbReference>
<evidence type="ECO:0000256" key="2">
    <source>
        <dbReference type="ARBA" id="ARBA00022884"/>
    </source>
</evidence>
<comment type="subcellular location">
    <subcellularLocation>
        <location evidence="1">Mitochondrion</location>
    </subcellularLocation>
</comment>
<gene>
    <name evidence="11" type="ORF">RN001_011026</name>
</gene>
<keyword evidence="2 9" id="KW-0694">RNA-binding</keyword>
<accession>A0AAN7SQL8</accession>
<dbReference type="Pfam" id="PF22935">
    <property type="entry name" value="RM44_endonuclase"/>
    <property type="match status" value="1"/>
</dbReference>
<sequence length="295" mass="33849">MALFRYSVYRSLFKVCQQISQKQLAARTISRWVAPTLRELEKRRKKAGPKPLQHRSTFLEWNYDAELYAFGKRIGEEFNRDLLQRALVHKSYVIQQEMKGNPNDSFSNFEDNSELIKEGENLIVDRIMRKYKDVYPNLVTSAICTYLTSKTMLAHVASYMGVKDIILCADFPVEESTLANTFKAITAALNQTNTDRTDMFIDDFLICQIHNKDIFEIWDVKNPYELLVQLSKEKGVSDIEARLCNQSASNTILANYQVGLYSNKKLLGIGWGESIDTAKETAALDAIRKLQNFSV</sequence>
<evidence type="ECO:0000256" key="5">
    <source>
        <dbReference type="ARBA" id="ARBA00023128"/>
    </source>
</evidence>
<protein>
    <recommendedName>
        <fullName evidence="8">Large ribosomal subunit protein mL44</fullName>
    </recommendedName>
</protein>
<dbReference type="GO" id="GO:0003725">
    <property type="term" value="F:double-stranded RNA binding"/>
    <property type="evidence" value="ECO:0007669"/>
    <property type="project" value="InterPro"/>
</dbReference>
<keyword evidence="3" id="KW-0809">Transit peptide</keyword>
<dbReference type="GO" id="GO:1990904">
    <property type="term" value="C:ribonucleoprotein complex"/>
    <property type="evidence" value="ECO:0007669"/>
    <property type="project" value="UniProtKB-KW"/>
</dbReference>
<evidence type="ECO:0000256" key="1">
    <source>
        <dbReference type="ARBA" id="ARBA00004173"/>
    </source>
</evidence>
<keyword evidence="5" id="KW-0496">Mitochondrion</keyword>
<dbReference type="InterPro" id="IPR044444">
    <property type="entry name" value="Ribosomal_mL44_DSRM_metazoa"/>
</dbReference>
<proteinExistence type="inferred from homology"/>
<dbReference type="Pfam" id="PF22892">
    <property type="entry name" value="DSRM_MRPL44"/>
    <property type="match status" value="1"/>
</dbReference>
<evidence type="ECO:0000256" key="4">
    <source>
        <dbReference type="ARBA" id="ARBA00022980"/>
    </source>
</evidence>
<dbReference type="CDD" id="cd19874">
    <property type="entry name" value="DSRM_MRPL44"/>
    <property type="match status" value="1"/>
</dbReference>
<dbReference type="GO" id="GO:0004525">
    <property type="term" value="F:ribonuclease III activity"/>
    <property type="evidence" value="ECO:0007669"/>
    <property type="project" value="InterPro"/>
</dbReference>
<evidence type="ECO:0000256" key="7">
    <source>
        <dbReference type="ARBA" id="ARBA00024034"/>
    </source>
</evidence>
<dbReference type="InterPro" id="IPR014720">
    <property type="entry name" value="dsRBD_dom"/>
</dbReference>
<dbReference type="Proteomes" id="UP001353858">
    <property type="component" value="Unassembled WGS sequence"/>
</dbReference>
<dbReference type="SUPFAM" id="SSF69065">
    <property type="entry name" value="RNase III domain-like"/>
    <property type="match status" value="1"/>
</dbReference>
<comment type="caution">
    <text evidence="11">The sequence shown here is derived from an EMBL/GenBank/DDBJ whole genome shotgun (WGS) entry which is preliminary data.</text>
</comment>
<dbReference type="GO" id="GO:0010468">
    <property type="term" value="P:regulation of gene expression"/>
    <property type="evidence" value="ECO:0007669"/>
    <property type="project" value="UniProtKB-ARBA"/>
</dbReference>
<evidence type="ECO:0000256" key="9">
    <source>
        <dbReference type="PROSITE-ProRule" id="PRU00266"/>
    </source>
</evidence>
<dbReference type="Gene3D" id="1.10.1520.10">
    <property type="entry name" value="Ribonuclease III domain"/>
    <property type="match status" value="1"/>
</dbReference>
<comment type="similarity">
    <text evidence="7">Belongs to the ribonuclease III family. Mitochondrion-specific ribosomal protein mL44 subfamily.</text>
</comment>
<dbReference type="InterPro" id="IPR036389">
    <property type="entry name" value="RNase_III_sf"/>
</dbReference>
<evidence type="ECO:0000256" key="8">
    <source>
        <dbReference type="ARBA" id="ARBA00035187"/>
    </source>
</evidence>